<name>A0A6M1LEU4_9PROT</name>
<dbReference type="InterPro" id="IPR003018">
    <property type="entry name" value="GAF"/>
</dbReference>
<dbReference type="AlphaFoldDB" id="A0A6M1LEU4"/>
<dbReference type="PANTHER" id="PTHR33121">
    <property type="entry name" value="CYCLIC DI-GMP PHOSPHODIESTERASE PDEF"/>
    <property type="match status" value="1"/>
</dbReference>
<gene>
    <name evidence="2" type="ORF">G3576_01540</name>
</gene>
<evidence type="ECO:0000313" key="3">
    <source>
        <dbReference type="Proteomes" id="UP000475385"/>
    </source>
</evidence>
<dbReference type="Gene3D" id="3.30.450.40">
    <property type="match status" value="1"/>
</dbReference>
<dbReference type="InterPro" id="IPR029016">
    <property type="entry name" value="GAF-like_dom_sf"/>
</dbReference>
<dbReference type="PANTHER" id="PTHR33121:SF76">
    <property type="entry name" value="SIGNALING PROTEIN"/>
    <property type="match status" value="1"/>
</dbReference>
<feature type="domain" description="EAL" evidence="1">
    <location>
        <begin position="160"/>
        <end position="399"/>
    </location>
</feature>
<comment type="caution">
    <text evidence="2">The sequence shown here is derived from an EMBL/GenBank/DDBJ whole genome shotgun (WGS) entry which is preliminary data.</text>
</comment>
<evidence type="ECO:0000313" key="2">
    <source>
        <dbReference type="EMBL" id="NGM18677.1"/>
    </source>
</evidence>
<dbReference type="Gene3D" id="3.20.20.450">
    <property type="entry name" value="EAL domain"/>
    <property type="match status" value="1"/>
</dbReference>
<dbReference type="SMART" id="SM00065">
    <property type="entry name" value="GAF"/>
    <property type="match status" value="1"/>
</dbReference>
<proteinExistence type="predicted"/>
<dbReference type="RefSeq" id="WP_164692558.1">
    <property type="nucleotide sequence ID" value="NZ_JAAIKB010000001.1"/>
</dbReference>
<dbReference type="SUPFAM" id="SSF141868">
    <property type="entry name" value="EAL domain-like"/>
    <property type="match status" value="1"/>
</dbReference>
<dbReference type="PROSITE" id="PS50883">
    <property type="entry name" value="EAL"/>
    <property type="match status" value="1"/>
</dbReference>
<evidence type="ECO:0000259" key="1">
    <source>
        <dbReference type="PROSITE" id="PS50883"/>
    </source>
</evidence>
<sequence length="399" mass="42775">MFDGLMATATQGRSTIQRALQSVRQHLGMEVAYVSRFENGLSVFREVDAPGLEALIKPGDSRPLEDVYCLHILAGRLPELIPDTGAEPICQSMPITHQVPIGSHASIPIRLPDGSPYGMFCCLSPFPNATLNPRDLQVMRVFADIAAHEIAVEVAEAEAQALRLAELRQVIEGRLFSPRYQPIHTLSPFALVGFEALCRFTPEPYRSPDKWFDAAHAAGVGVELEIAVMREALAALPQLPPHCFISVNASPPSILGGALPREFDGLPQDRLILEVTEHAPVADYAALRDALAPIRAAGVRLAIDDAGAGYSSLQHILELRPDIIKLDMGLVRGVDTDMAKRALASALCLFAKETGAQIVAEGIETASELAALENLGVCKGQGYLLGKPMEMAAAVALAG</sequence>
<dbReference type="CDD" id="cd01948">
    <property type="entry name" value="EAL"/>
    <property type="match status" value="1"/>
</dbReference>
<dbReference type="Proteomes" id="UP000475385">
    <property type="component" value="Unassembled WGS sequence"/>
</dbReference>
<protein>
    <submittedName>
        <fullName evidence="2">EAL domain-containing protein</fullName>
    </submittedName>
</protein>
<organism evidence="2 3">
    <name type="scientific">Falsiroseomonas algicola</name>
    <dbReference type="NCBI Taxonomy" id="2716930"/>
    <lineage>
        <taxon>Bacteria</taxon>
        <taxon>Pseudomonadati</taxon>
        <taxon>Pseudomonadota</taxon>
        <taxon>Alphaproteobacteria</taxon>
        <taxon>Acetobacterales</taxon>
        <taxon>Roseomonadaceae</taxon>
        <taxon>Falsiroseomonas</taxon>
    </lineage>
</organism>
<dbReference type="SMART" id="SM00052">
    <property type="entry name" value="EAL"/>
    <property type="match status" value="1"/>
</dbReference>
<dbReference type="InterPro" id="IPR050706">
    <property type="entry name" value="Cyclic-di-GMP_PDE-like"/>
</dbReference>
<dbReference type="InterPro" id="IPR001633">
    <property type="entry name" value="EAL_dom"/>
</dbReference>
<keyword evidence="3" id="KW-1185">Reference proteome</keyword>
<reference evidence="2 3" key="1">
    <citation type="submission" date="2020-03" db="EMBL/GenBank/DDBJ databases">
        <title>Roseomonas stagni sp. nov., isolated from pond water in Japan.</title>
        <authorList>
            <person name="Furuhata K."/>
            <person name="Miyamoto H."/>
            <person name="Goto K."/>
        </authorList>
    </citation>
    <scope>NUCLEOTIDE SEQUENCE [LARGE SCALE GENOMIC DNA]</scope>
    <source>
        <strain evidence="2 3">PeD5</strain>
    </source>
</reference>
<dbReference type="Pfam" id="PF00563">
    <property type="entry name" value="EAL"/>
    <property type="match status" value="1"/>
</dbReference>
<dbReference type="EMBL" id="JAAIKB010000001">
    <property type="protein sequence ID" value="NGM18677.1"/>
    <property type="molecule type" value="Genomic_DNA"/>
</dbReference>
<accession>A0A6M1LEU4</accession>
<dbReference type="InterPro" id="IPR035919">
    <property type="entry name" value="EAL_sf"/>
</dbReference>
<dbReference type="SUPFAM" id="SSF55781">
    <property type="entry name" value="GAF domain-like"/>
    <property type="match status" value="1"/>
</dbReference>
<dbReference type="GO" id="GO:0071111">
    <property type="term" value="F:cyclic-guanylate-specific phosphodiesterase activity"/>
    <property type="evidence" value="ECO:0007669"/>
    <property type="project" value="InterPro"/>
</dbReference>
<dbReference type="Pfam" id="PF01590">
    <property type="entry name" value="GAF"/>
    <property type="match status" value="1"/>
</dbReference>